<reference evidence="1 2" key="1">
    <citation type="submission" date="2016-05" db="EMBL/GenBank/DDBJ databases">
        <title>Complete genome sequence of a phthalic acid esters degrading Mycobacterium sp. YC-RL4.</title>
        <authorList>
            <person name="Ren L."/>
            <person name="Fan S."/>
            <person name="Ruth N."/>
            <person name="Jia Y."/>
            <person name="Wang J."/>
            <person name="Qiao C."/>
        </authorList>
    </citation>
    <scope>NUCLEOTIDE SEQUENCE [LARGE SCALE GENOMIC DNA]</scope>
    <source>
        <strain evidence="1 2">YC-RL4</strain>
    </source>
</reference>
<dbReference type="KEGG" id="madi:A7U43_22685"/>
<evidence type="ECO:0000313" key="1">
    <source>
        <dbReference type="EMBL" id="ANE81715.1"/>
    </source>
</evidence>
<dbReference type="OrthoDB" id="9130284at2"/>
<evidence type="ECO:0000313" key="2">
    <source>
        <dbReference type="Proteomes" id="UP000077143"/>
    </source>
</evidence>
<name>A0A172URP0_9MYCO</name>
<protein>
    <submittedName>
        <fullName evidence="1">Uncharacterized protein</fullName>
    </submittedName>
</protein>
<dbReference type="Proteomes" id="UP000077143">
    <property type="component" value="Chromosome"/>
</dbReference>
<keyword evidence="2" id="KW-1185">Reference proteome</keyword>
<organism evidence="1 2">
    <name type="scientific">Mycobacterium adipatum</name>
    <dbReference type="NCBI Taxonomy" id="1682113"/>
    <lineage>
        <taxon>Bacteria</taxon>
        <taxon>Bacillati</taxon>
        <taxon>Actinomycetota</taxon>
        <taxon>Actinomycetes</taxon>
        <taxon>Mycobacteriales</taxon>
        <taxon>Mycobacteriaceae</taxon>
        <taxon>Mycobacterium</taxon>
    </lineage>
</organism>
<proteinExistence type="predicted"/>
<dbReference type="AlphaFoldDB" id="A0A172URP0"/>
<accession>A0A172URP0</accession>
<dbReference type="RefSeq" id="WP_067999601.1">
    <property type="nucleotide sequence ID" value="NZ_CP015596.1"/>
</dbReference>
<sequence length="262" mass="28135">MSAKSLAVATPSGRSRALLIDDAEYSTTVIRQGSPIPWTDTTMATTHFDQVRALLNPDALWVDMGRLFLAHTDSRPDLVTAMGARTRVGYPLRTLLTDSDVLAASREMMETVAKTARRQLLLHVPSPASWLATAHEIAGNPLSEVDADRADSASMYIAEWLGQLGSLPVALVLLDARNASLAETLADYTAVTNVSSHFGWTPAMWQDERIDTAQDHASIGLIGAGFWTGDTDAPVPDADVLVTTIPASASPERVLDQLAKLS</sequence>
<dbReference type="STRING" id="1682113.A7U43_22685"/>
<gene>
    <name evidence="1" type="ORF">A7U43_22685</name>
</gene>
<dbReference type="EMBL" id="CP015596">
    <property type="protein sequence ID" value="ANE81715.1"/>
    <property type="molecule type" value="Genomic_DNA"/>
</dbReference>